<proteinExistence type="inferred from homology"/>
<evidence type="ECO:0000259" key="13">
    <source>
        <dbReference type="Pfam" id="PF00365"/>
    </source>
</evidence>
<evidence type="ECO:0000256" key="6">
    <source>
        <dbReference type="ARBA" id="ARBA00022777"/>
    </source>
</evidence>
<name>Q2LRC5_SYNAS</name>
<feature type="active site" description="Proton acceptor" evidence="12">
    <location>
        <position position="209"/>
    </location>
</feature>
<dbReference type="AlphaFoldDB" id="Q2LRC5"/>
<dbReference type="NCBIfam" id="NF005301">
    <property type="entry name" value="PRK06830.1"/>
    <property type="match status" value="1"/>
</dbReference>
<dbReference type="GO" id="GO:0006002">
    <property type="term" value="P:fructose 6-phosphate metabolic process"/>
    <property type="evidence" value="ECO:0007669"/>
    <property type="project" value="InterPro"/>
</dbReference>
<evidence type="ECO:0000256" key="11">
    <source>
        <dbReference type="ARBA" id="ARBA00048072"/>
    </source>
</evidence>
<comment type="function">
    <text evidence="12">Catalyzes the phosphorylation of D-fructose 6-phosphate to fructose 1,6-bisphosphate by ATP, the first committing step of glycolysis.</text>
</comment>
<dbReference type="FunFam" id="3.40.50.450:FF:000002">
    <property type="entry name" value="ATP-dependent 6-phosphofructokinase"/>
    <property type="match status" value="1"/>
</dbReference>
<keyword evidence="15" id="KW-1185">Reference proteome</keyword>
<keyword evidence="5 12" id="KW-0547">Nucleotide-binding</keyword>
<dbReference type="PRINTS" id="PR00476">
    <property type="entry name" value="PHFRCTKINASE"/>
</dbReference>
<reference evidence="14 15" key="1">
    <citation type="journal article" date="2007" name="Proc. Natl. Acad. Sci. U.S.A.">
        <title>The genome of Syntrophus aciditrophicus: life at the thermodynamic limit of microbial growth.</title>
        <authorList>
            <person name="McInerney M.J."/>
            <person name="Rohlin L."/>
            <person name="Mouttaki H."/>
            <person name="Kim U."/>
            <person name="Krupp R.S."/>
            <person name="Rios-Hernandez L."/>
            <person name="Sieber J."/>
            <person name="Struchtemeyer C.G."/>
            <person name="Bhattacharyya A."/>
            <person name="Campbell J.W."/>
            <person name="Gunsalus R.P."/>
        </authorList>
    </citation>
    <scope>NUCLEOTIDE SEQUENCE [LARGE SCALE GENOMIC DNA]</scope>
    <source>
        <strain evidence="14 15">SB</strain>
    </source>
</reference>
<comment type="function">
    <text evidence="2">Catalyzes the phosphorylation of D-fructose 6-phosphate, the first committing step of glycolysis. Uses inorganic phosphate (PPi) as phosphoryl donor instead of ATP like common ATP-dependent phosphofructokinases (ATP-PFKs), which renders the reaction reversible, and can thus function both in glycolysis and gluconeogenesis. Consistently, PPi-PFK can replace the enzymes of both the forward (ATP-PFK) and reverse (fructose-bisphosphatase (FBPase)) reactions.</text>
</comment>
<evidence type="ECO:0000256" key="9">
    <source>
        <dbReference type="ARBA" id="ARBA00023152"/>
    </source>
</evidence>
<evidence type="ECO:0000256" key="3">
    <source>
        <dbReference type="ARBA" id="ARBA00022679"/>
    </source>
</evidence>
<evidence type="ECO:0000313" key="14">
    <source>
        <dbReference type="EMBL" id="ABC76638.1"/>
    </source>
</evidence>
<keyword evidence="8 12" id="KW-0460">Magnesium</keyword>
<dbReference type="GO" id="GO:0047334">
    <property type="term" value="F:diphosphate-fructose-6-phosphate 1-phosphotransferase activity"/>
    <property type="evidence" value="ECO:0007669"/>
    <property type="project" value="UniProtKB-EC"/>
</dbReference>
<gene>
    <name evidence="12" type="primary">pfkA</name>
    <name evidence="14" type="ORF">SYN_02953</name>
</gene>
<evidence type="ECO:0000256" key="12">
    <source>
        <dbReference type="HAMAP-Rule" id="MF_01981"/>
    </source>
</evidence>
<dbReference type="PANTHER" id="PTHR45770">
    <property type="entry name" value="ATP-DEPENDENT 6-PHOSPHOFRUCTOKINASE 1"/>
    <property type="match status" value="1"/>
</dbReference>
<feature type="binding site" evidence="12">
    <location>
        <begin position="153"/>
        <end position="154"/>
    </location>
    <ligand>
        <name>ATP</name>
        <dbReference type="ChEBI" id="CHEBI:30616"/>
    </ligand>
</feature>
<feature type="site" description="Important for substrate specificity; cannot use PPi as phosphoryl donor" evidence="12">
    <location>
        <position position="180"/>
    </location>
</feature>
<comment type="catalytic activity">
    <reaction evidence="10 12">
        <text>beta-D-fructose 6-phosphate + ATP = beta-D-fructose 1,6-bisphosphate + ADP + H(+)</text>
        <dbReference type="Rhea" id="RHEA:16109"/>
        <dbReference type="ChEBI" id="CHEBI:15378"/>
        <dbReference type="ChEBI" id="CHEBI:30616"/>
        <dbReference type="ChEBI" id="CHEBI:32966"/>
        <dbReference type="ChEBI" id="CHEBI:57634"/>
        <dbReference type="ChEBI" id="CHEBI:456216"/>
        <dbReference type="EC" id="2.7.1.11"/>
    </reaction>
</comment>
<keyword evidence="4 12" id="KW-0479">Metal-binding</keyword>
<dbReference type="InterPro" id="IPR000023">
    <property type="entry name" value="Phosphofructokinase_dom"/>
</dbReference>
<dbReference type="STRING" id="56780.SYN_02953"/>
<dbReference type="GO" id="GO:0005524">
    <property type="term" value="F:ATP binding"/>
    <property type="evidence" value="ECO:0007669"/>
    <property type="project" value="UniProtKB-KW"/>
</dbReference>
<evidence type="ECO:0000256" key="4">
    <source>
        <dbReference type="ARBA" id="ARBA00022723"/>
    </source>
</evidence>
<dbReference type="SUPFAM" id="SSF53784">
    <property type="entry name" value="Phosphofructokinase"/>
    <property type="match status" value="1"/>
</dbReference>
<accession>Q2LRC5</accession>
<comment type="subunit">
    <text evidence="12">Homodimer.</text>
</comment>
<evidence type="ECO:0000256" key="7">
    <source>
        <dbReference type="ARBA" id="ARBA00022840"/>
    </source>
</evidence>
<dbReference type="KEGG" id="sat:SYN_02953"/>
<dbReference type="HAMAP" id="MF_01981">
    <property type="entry name" value="Phosphofructokinase_II_X"/>
    <property type="match status" value="1"/>
</dbReference>
<keyword evidence="6 12" id="KW-0418">Kinase</keyword>
<sequence>MRQEGDMGNTELDFTIERLGECHIPSPVKGIRFVDDDGRVLYHSHLQEMKPWLDEGIHPPAMEAAGPREKVFFDPSRIACGIVTCGGICPGLNDVIRSIVLSLCHHYCVQKIYGFRFGYEGLVQRYGHKPLELTADSVAQIHEIGGTILGSSRGPQEPSEMVKTLEDLNVGILFTIGGDGTQRGAQKIAEEATRRGLEISVIGIPKTIDNDISYIQATFGFETAVAEARRATYAAHTEADAARNSISLVKLMGRDSGFIAAYSVLVNSHVNFCLVPEARFTLDGLLRALKERLERRGHAVVVVAEGAGQNLMEATAERDASGNIKYGDIGIFLRDAIRDYFRKASLEINLKYIDPSYIIRSMPANPHDAAFCLLLGQSAVHAGMSGRTNMVVSFWNREFTHVPITLAVSQRKKIDTSSMLWNSVLAVTGQPDMM</sequence>
<dbReference type="Proteomes" id="UP000001933">
    <property type="component" value="Chromosome"/>
</dbReference>
<comment type="catalytic activity">
    <reaction evidence="11">
        <text>beta-D-fructose 6-phosphate + diphosphate = beta-D-fructose 1,6-bisphosphate + phosphate + H(+)</text>
        <dbReference type="Rhea" id="RHEA:13613"/>
        <dbReference type="ChEBI" id="CHEBI:15378"/>
        <dbReference type="ChEBI" id="CHEBI:32966"/>
        <dbReference type="ChEBI" id="CHEBI:33019"/>
        <dbReference type="ChEBI" id="CHEBI:43474"/>
        <dbReference type="ChEBI" id="CHEBI:57634"/>
        <dbReference type="EC" id="2.7.1.90"/>
    </reaction>
</comment>
<keyword evidence="12" id="KW-0963">Cytoplasm</keyword>
<evidence type="ECO:0000256" key="2">
    <source>
        <dbReference type="ARBA" id="ARBA00003138"/>
    </source>
</evidence>
<evidence type="ECO:0000256" key="8">
    <source>
        <dbReference type="ARBA" id="ARBA00022842"/>
    </source>
</evidence>
<protein>
    <recommendedName>
        <fullName evidence="12">ATP-dependent 6-phosphofructokinase</fullName>
        <shortName evidence="12">ATP-PFK</shortName>
        <shortName evidence="12">Phosphofructokinase</shortName>
        <ecNumber evidence="12">2.7.1.11</ecNumber>
    </recommendedName>
    <alternativeName>
        <fullName evidence="12">Phosphohexokinase</fullName>
    </alternativeName>
</protein>
<comment type="pathway">
    <text evidence="12">Carbohydrate degradation; glycolysis; D-glyceraldehyde 3-phosphate and glycerone phosphate from D-glucose: step 3/4.</text>
</comment>
<evidence type="ECO:0000313" key="15">
    <source>
        <dbReference type="Proteomes" id="UP000001933"/>
    </source>
</evidence>
<comment type="subcellular location">
    <subcellularLocation>
        <location evidence="12">Cytoplasm</location>
    </subcellularLocation>
</comment>
<dbReference type="eggNOG" id="COG0205">
    <property type="taxonomic scope" value="Bacteria"/>
</dbReference>
<comment type="similarity">
    <text evidence="12">Belongs to the phosphofructokinase type A (PFKA) family. PPi-dependent PFK group II subfamily. Atypical ATP-dependent clade 'X' sub-subfamily.</text>
</comment>
<dbReference type="InterPro" id="IPR012004">
    <property type="entry name" value="PyroP-dep_PFK_TP0108"/>
</dbReference>
<feature type="binding site" evidence="12">
    <location>
        <position position="87"/>
    </location>
    <ligand>
        <name>ATP</name>
        <dbReference type="ChEBI" id="CHEBI:30616"/>
    </ligand>
</feature>
<feature type="binding site" evidence="12">
    <location>
        <begin position="357"/>
        <end position="360"/>
    </location>
    <ligand>
        <name>substrate</name>
    </ligand>
</feature>
<dbReference type="InterPro" id="IPR050929">
    <property type="entry name" value="PFKA"/>
</dbReference>
<dbReference type="Gene3D" id="3.40.50.450">
    <property type="match status" value="1"/>
</dbReference>
<feature type="binding site" evidence="12">
    <location>
        <begin position="207"/>
        <end position="209"/>
    </location>
    <ligand>
        <name>substrate</name>
    </ligand>
</feature>
<evidence type="ECO:0000256" key="1">
    <source>
        <dbReference type="ARBA" id="ARBA00001946"/>
    </source>
</evidence>
<dbReference type="UniPathway" id="UPA00109">
    <property type="reaction ID" value="UER00182"/>
</dbReference>
<dbReference type="InParanoid" id="Q2LRC5"/>
<dbReference type="Pfam" id="PF00365">
    <property type="entry name" value="PFK"/>
    <property type="match status" value="1"/>
</dbReference>
<evidence type="ECO:0000256" key="10">
    <source>
        <dbReference type="ARBA" id="ARBA00048070"/>
    </source>
</evidence>
<keyword evidence="9 12" id="KW-0324">Glycolysis</keyword>
<dbReference type="InterPro" id="IPR022953">
    <property type="entry name" value="ATP_PFK"/>
</dbReference>
<feature type="binding site" evidence="12">
    <location>
        <begin position="178"/>
        <end position="181"/>
    </location>
    <ligand>
        <name>ATP</name>
        <dbReference type="ChEBI" id="CHEBI:30616"/>
    </ligand>
</feature>
<dbReference type="GO" id="GO:0005737">
    <property type="term" value="C:cytoplasm"/>
    <property type="evidence" value="ECO:0007669"/>
    <property type="project" value="UniProtKB-SubCell"/>
</dbReference>
<dbReference type="GO" id="GO:0003872">
    <property type="term" value="F:6-phosphofructokinase activity"/>
    <property type="evidence" value="ECO:0007669"/>
    <property type="project" value="UniProtKB-UniRule"/>
</dbReference>
<organism evidence="14 15">
    <name type="scientific">Syntrophus aciditrophicus (strain SB)</name>
    <dbReference type="NCBI Taxonomy" id="56780"/>
    <lineage>
        <taxon>Bacteria</taxon>
        <taxon>Pseudomonadati</taxon>
        <taxon>Thermodesulfobacteriota</taxon>
        <taxon>Syntrophia</taxon>
        <taxon>Syntrophales</taxon>
        <taxon>Syntrophaceae</taxon>
        <taxon>Syntrophus</taxon>
    </lineage>
</organism>
<dbReference type="HOGENOM" id="CLU_020655_7_4_7"/>
<feature type="binding site" evidence="12">
    <location>
        <position position="179"/>
    </location>
    <ligand>
        <name>Mg(2+)</name>
        <dbReference type="ChEBI" id="CHEBI:18420"/>
        <note>catalytic</note>
    </ligand>
</feature>
<feature type="binding site" evidence="12">
    <location>
        <begin position="252"/>
        <end position="254"/>
    </location>
    <ligand>
        <name>substrate</name>
    </ligand>
</feature>
<dbReference type="EC" id="2.7.1.11" evidence="12"/>
<dbReference type="EMBL" id="CP000252">
    <property type="protein sequence ID" value="ABC76638.1"/>
    <property type="molecule type" value="Genomic_DNA"/>
</dbReference>
<evidence type="ECO:0000256" key="5">
    <source>
        <dbReference type="ARBA" id="ARBA00022741"/>
    </source>
</evidence>
<dbReference type="PIRSF" id="PIRSF000534">
    <property type="entry name" value="PPi_PFK_TP0108"/>
    <property type="match status" value="1"/>
</dbReference>
<keyword evidence="3 12" id="KW-0808">Transferase</keyword>
<dbReference type="InterPro" id="IPR035966">
    <property type="entry name" value="PKF_sf"/>
</dbReference>
<comment type="cofactor">
    <cofactor evidence="1 12">
        <name>Mg(2+)</name>
        <dbReference type="ChEBI" id="CHEBI:18420"/>
    </cofactor>
</comment>
<keyword evidence="7 12" id="KW-0067">ATP-binding</keyword>
<dbReference type="GO" id="GO:0046872">
    <property type="term" value="F:metal ion binding"/>
    <property type="evidence" value="ECO:0007669"/>
    <property type="project" value="UniProtKB-KW"/>
</dbReference>
<feature type="domain" description="Phosphofructokinase" evidence="13">
    <location>
        <begin position="80"/>
        <end position="382"/>
    </location>
</feature>
<feature type="binding site" evidence="12">
    <location>
        <position position="305"/>
    </location>
    <ligand>
        <name>substrate</name>
    </ligand>
</feature>